<dbReference type="OrthoDB" id="5328580at2"/>
<sequence>MSQIDKKTAIEHVNDFFEGIYDTAIKAPISFGDFLARVSGYRDYQFTQGSVLTINTHS</sequence>
<reference evidence="1" key="1">
    <citation type="submission" date="2020-05" db="EMBL/GenBank/DDBJ databases">
        <title>Complete genome sequencing of Campylobacter and Arcobacter type strains.</title>
        <authorList>
            <person name="Miller W.G."/>
            <person name="Yee E."/>
        </authorList>
    </citation>
    <scope>NUCLEOTIDE SEQUENCE [LARGE SCALE GENOMIC DNA]</scope>
    <source>
        <strain evidence="1">CCUG 66484</strain>
        <plasmid evidence="1">pAFAEC</plasmid>
    </source>
</reference>
<protein>
    <submittedName>
        <fullName evidence="1">Uncharacterized protein</fullName>
    </submittedName>
</protein>
<organism evidence="1">
    <name type="scientific">Aliarcobacter faecis</name>
    <dbReference type="NCBI Taxonomy" id="1564138"/>
    <lineage>
        <taxon>Bacteria</taxon>
        <taxon>Pseudomonadati</taxon>
        <taxon>Campylobacterota</taxon>
        <taxon>Epsilonproteobacteria</taxon>
        <taxon>Campylobacterales</taxon>
        <taxon>Arcobacteraceae</taxon>
        <taxon>Aliarcobacter</taxon>
    </lineage>
</organism>
<dbReference type="RefSeq" id="WP_154656345.1">
    <property type="nucleotide sequence ID" value="NZ_CP053838.1"/>
</dbReference>
<keyword evidence="1" id="KW-0614">Plasmid</keyword>
<accession>A0A6M8N7W1</accession>
<name>A0A6M8N7W1_9BACT</name>
<dbReference type="EMBL" id="CP053838">
    <property type="protein sequence ID" value="QKF74488.1"/>
    <property type="molecule type" value="Genomic_DNA"/>
</dbReference>
<gene>
    <name evidence="1" type="ORF">AFAEC_a0042</name>
</gene>
<dbReference type="KEGG" id="afc:AFAEC_a0042"/>
<proteinExistence type="predicted"/>
<evidence type="ECO:0000313" key="1">
    <source>
        <dbReference type="EMBL" id="QKF74488.1"/>
    </source>
</evidence>
<geneLocation type="plasmid" evidence="1">
    <name>pAFAEC</name>
</geneLocation>
<dbReference type="AlphaFoldDB" id="A0A6M8N7W1"/>